<comment type="caution">
    <text evidence="4">The sequence shown here is derived from an EMBL/GenBank/DDBJ whole genome shotgun (WGS) entry which is preliminary data.</text>
</comment>
<dbReference type="Gene3D" id="1.10.287.470">
    <property type="entry name" value="Helix hairpin bin"/>
    <property type="match status" value="2"/>
</dbReference>
<keyword evidence="5" id="KW-1185">Reference proteome</keyword>
<sequence length="329" mass="35501" precursor="true">MRNILTALLAAMVFLLAGCEAEKPAVWQGYVEGEFVYVAGKIAGRLDDLRVARGQTVTSGQTLYVLEHAYETEGLALAQAQLRQAEDTLRDKEKGLRPEEIDQIVADLRRAEAARTLSTLEFNRRVKLYADATIAKEELDNARATHDRDKQQVKALEAQLATGKLSSRIDQVRAAQAAADAAKASVEQARWNLDQMTQQAGVSGFVYDVLRYGGEWVAAGSPVVVLLPPGNVKVRFFVPEAVAGALAVGQKIRVSWDGGKAPVMASISYIAPSVEYTPPVIYSQTFREKLVIMIEARFAPDVAVGMHPGQPVDVSLEPAAPAAKAGGDA</sequence>
<dbReference type="SUPFAM" id="SSF111369">
    <property type="entry name" value="HlyD-like secretion proteins"/>
    <property type="match status" value="2"/>
</dbReference>
<evidence type="ECO:0000256" key="2">
    <source>
        <dbReference type="SAM" id="SignalP"/>
    </source>
</evidence>
<keyword evidence="2" id="KW-0732">Signal</keyword>
<evidence type="ECO:0000313" key="4">
    <source>
        <dbReference type="EMBL" id="EFL51969.1"/>
    </source>
</evidence>
<gene>
    <name evidence="4" type="ORF">DesfrDRAFT_1138</name>
</gene>
<organism evidence="4 5">
    <name type="scientific">Solidesulfovibrio fructosivorans JJ]</name>
    <dbReference type="NCBI Taxonomy" id="596151"/>
    <lineage>
        <taxon>Bacteria</taxon>
        <taxon>Pseudomonadati</taxon>
        <taxon>Thermodesulfobacteriota</taxon>
        <taxon>Desulfovibrionia</taxon>
        <taxon>Desulfovibrionales</taxon>
        <taxon>Desulfovibrionaceae</taxon>
        <taxon>Solidesulfovibrio</taxon>
    </lineage>
</organism>
<feature type="signal peptide" evidence="2">
    <location>
        <begin position="1"/>
        <end position="17"/>
    </location>
</feature>
<dbReference type="PROSITE" id="PS51257">
    <property type="entry name" value="PROKAR_LIPOPROTEIN"/>
    <property type="match status" value="1"/>
</dbReference>
<dbReference type="AlphaFoldDB" id="E1JU39"/>
<feature type="coiled-coil region" evidence="1">
    <location>
        <begin position="132"/>
        <end position="199"/>
    </location>
</feature>
<dbReference type="PANTHER" id="PTHR30438">
    <property type="entry name" value="36 KDA ANTIGEN-RELATED"/>
    <property type="match status" value="1"/>
</dbReference>
<evidence type="ECO:0000259" key="3">
    <source>
        <dbReference type="Pfam" id="PF25881"/>
    </source>
</evidence>
<dbReference type="STRING" id="596151.DesfrDRAFT_1138"/>
<evidence type="ECO:0000256" key="1">
    <source>
        <dbReference type="SAM" id="Coils"/>
    </source>
</evidence>
<dbReference type="EMBL" id="AECZ01000006">
    <property type="protein sequence ID" value="EFL51969.1"/>
    <property type="molecule type" value="Genomic_DNA"/>
</dbReference>
<feature type="chain" id="PRO_5003148117" evidence="2">
    <location>
        <begin position="18"/>
        <end position="329"/>
    </location>
</feature>
<dbReference type="GO" id="GO:0005886">
    <property type="term" value="C:plasma membrane"/>
    <property type="evidence" value="ECO:0007669"/>
    <property type="project" value="TreeGrafter"/>
</dbReference>
<dbReference type="PANTHER" id="PTHR30438:SF2">
    <property type="entry name" value="MEMBRANE PROTEIN"/>
    <property type="match status" value="1"/>
</dbReference>
<dbReference type="InterPro" id="IPR059052">
    <property type="entry name" value="HH_YbhG-like"/>
</dbReference>
<dbReference type="Gene3D" id="2.40.30.170">
    <property type="match status" value="1"/>
</dbReference>
<accession>E1JU39</accession>
<evidence type="ECO:0000313" key="5">
    <source>
        <dbReference type="Proteomes" id="UP000006250"/>
    </source>
</evidence>
<reference evidence="4 5" key="1">
    <citation type="submission" date="2010-08" db="EMBL/GenBank/DDBJ databases">
        <title>The draft genome of Desulfovibrio fructosovorans JJ.</title>
        <authorList>
            <consortium name="US DOE Joint Genome Institute (JGI-PGF)"/>
            <person name="Lucas S."/>
            <person name="Copeland A."/>
            <person name="Lapidus A."/>
            <person name="Cheng J.-F."/>
            <person name="Bruce D."/>
            <person name="Goodwin L."/>
            <person name="Pitluck S."/>
            <person name="Land M.L."/>
            <person name="Hauser L."/>
            <person name="Chang Y.-J."/>
            <person name="Jeffries C."/>
            <person name="Wall J.D."/>
            <person name="Stahl D.A."/>
            <person name="Arkin A.P."/>
            <person name="Dehal P."/>
            <person name="Stolyar S.M."/>
            <person name="Hazen T.C."/>
            <person name="Woyke T.J."/>
        </authorList>
    </citation>
    <scope>NUCLEOTIDE SEQUENCE [LARGE SCALE GENOMIC DNA]</scope>
    <source>
        <strain evidence="4 5">JJ</strain>
    </source>
</reference>
<proteinExistence type="predicted"/>
<feature type="domain" description="YbhG-like alpha-helical hairpin" evidence="3">
    <location>
        <begin position="75"/>
        <end position="194"/>
    </location>
</feature>
<protein>
    <submittedName>
        <fullName evidence="4">Secretion protein HlyD family protein</fullName>
    </submittedName>
</protein>
<name>E1JU39_SOLFR</name>
<dbReference type="Proteomes" id="UP000006250">
    <property type="component" value="Unassembled WGS sequence"/>
</dbReference>
<dbReference type="eggNOG" id="COG1566">
    <property type="taxonomic scope" value="Bacteria"/>
</dbReference>
<dbReference type="Pfam" id="PF25881">
    <property type="entry name" value="HH_YBHG"/>
    <property type="match status" value="1"/>
</dbReference>
<keyword evidence="1" id="KW-0175">Coiled coil</keyword>
<dbReference type="Gene3D" id="2.40.50.100">
    <property type="match status" value="1"/>
</dbReference>